<gene>
    <name evidence="3" type="ORF">SAMN02745723_107199</name>
</gene>
<evidence type="ECO:0000256" key="1">
    <source>
        <dbReference type="ARBA" id="ARBA00022723"/>
    </source>
</evidence>
<keyword evidence="2" id="KW-0812">Transmembrane</keyword>
<dbReference type="InterPro" id="IPR006435">
    <property type="entry name" value="HAD-SF_hydro_IF_YfhB"/>
</dbReference>
<dbReference type="Pfam" id="PF12710">
    <property type="entry name" value="HAD"/>
    <property type="match status" value="1"/>
</dbReference>
<dbReference type="NCBIfam" id="TIGR01545">
    <property type="entry name" value="YfhB_g-proteo"/>
    <property type="match status" value="1"/>
</dbReference>
<reference evidence="3 4" key="1">
    <citation type="submission" date="2016-10" db="EMBL/GenBank/DDBJ databases">
        <authorList>
            <person name="Varghese N."/>
            <person name="Submissions S."/>
        </authorList>
    </citation>
    <scope>NUCLEOTIDE SEQUENCE [LARGE SCALE GENOMIC DNA]</scope>
    <source>
        <strain evidence="3 4">DSM 5563</strain>
    </source>
</reference>
<dbReference type="AlphaFoldDB" id="A0AAJ5BHT4"/>
<sequence length="214" mass="24809">MPTHHHSQQRIVFFDLDGTLHQQDLFGSFVRYLIRRLPINLVILIPLLPVIYLGLWIGGRNCRWPVSLAIWAITAGHHEQQLKYLEQQFVQDFKQRVVPFPAVQERLAEYLSDDNTSVWLLTGSPQHLVEEVYGDSFFLSKVNLVGSQMVYRYGGWMITMRCLGKEKVVQLEQRLGKPLTLYSGYSDSVQDDPVLALCQHRWRVDSQGNLKQLD</sequence>
<dbReference type="InterPro" id="IPR023214">
    <property type="entry name" value="HAD_sf"/>
</dbReference>
<accession>A0AAJ5BHT4</accession>
<dbReference type="EMBL" id="FOLW01000007">
    <property type="protein sequence ID" value="SFD08252.1"/>
    <property type="molecule type" value="Genomic_DNA"/>
</dbReference>
<evidence type="ECO:0000256" key="2">
    <source>
        <dbReference type="SAM" id="Phobius"/>
    </source>
</evidence>
<dbReference type="Gene3D" id="3.40.50.1000">
    <property type="entry name" value="HAD superfamily/HAD-like"/>
    <property type="match status" value="1"/>
</dbReference>
<keyword evidence="2" id="KW-0472">Membrane</keyword>
<comment type="caution">
    <text evidence="3">The sequence shown here is derived from an EMBL/GenBank/DDBJ whole genome shotgun (WGS) entry which is preliminary data.</text>
</comment>
<name>A0AAJ5BHT4_9GAMM</name>
<feature type="transmembrane region" description="Helical" evidence="2">
    <location>
        <begin position="37"/>
        <end position="57"/>
    </location>
</feature>
<protein>
    <submittedName>
        <fullName evidence="3">Phosphatidylglycerophosphatase C</fullName>
    </submittedName>
</protein>
<keyword evidence="2" id="KW-1133">Transmembrane helix</keyword>
<proteinExistence type="predicted"/>
<evidence type="ECO:0000313" key="3">
    <source>
        <dbReference type="EMBL" id="SFD08252.1"/>
    </source>
</evidence>
<dbReference type="Proteomes" id="UP000226420">
    <property type="component" value="Unassembled WGS sequence"/>
</dbReference>
<dbReference type="RefSeq" id="WP_047781735.1">
    <property type="nucleotide sequence ID" value="NZ_FOLW01000007.1"/>
</dbReference>
<dbReference type="SUPFAM" id="SSF56784">
    <property type="entry name" value="HAD-like"/>
    <property type="match status" value="1"/>
</dbReference>
<dbReference type="GO" id="GO:0046872">
    <property type="term" value="F:metal ion binding"/>
    <property type="evidence" value="ECO:0007669"/>
    <property type="project" value="UniProtKB-KW"/>
</dbReference>
<dbReference type="InterPro" id="IPR036412">
    <property type="entry name" value="HAD-like_sf"/>
</dbReference>
<evidence type="ECO:0000313" key="4">
    <source>
        <dbReference type="Proteomes" id="UP000226420"/>
    </source>
</evidence>
<dbReference type="Gene3D" id="1.20.1440.100">
    <property type="entry name" value="SG protein - dephosphorylation function"/>
    <property type="match status" value="1"/>
</dbReference>
<organism evidence="3 4">
    <name type="scientific">Pragia fontium DSM 5563 = ATCC 49100</name>
    <dbReference type="NCBI Taxonomy" id="1122977"/>
    <lineage>
        <taxon>Bacteria</taxon>
        <taxon>Pseudomonadati</taxon>
        <taxon>Pseudomonadota</taxon>
        <taxon>Gammaproteobacteria</taxon>
        <taxon>Enterobacterales</taxon>
        <taxon>Budviciaceae</taxon>
        <taxon>Pragia</taxon>
    </lineage>
</organism>
<keyword evidence="1" id="KW-0479">Metal-binding</keyword>